<keyword evidence="1" id="KW-1133">Transmembrane helix</keyword>
<feature type="transmembrane region" description="Helical" evidence="1">
    <location>
        <begin position="48"/>
        <end position="69"/>
    </location>
</feature>
<organism evidence="2 3">
    <name type="scientific">Rarispira pelagica</name>
    <dbReference type="NCBI Taxonomy" id="3141764"/>
    <lineage>
        <taxon>Bacteria</taxon>
        <taxon>Pseudomonadati</taxon>
        <taxon>Spirochaetota</taxon>
        <taxon>Spirochaetia</taxon>
        <taxon>Winmispirales</taxon>
        <taxon>Winmispiraceae</taxon>
        <taxon>Rarispira</taxon>
    </lineage>
</organism>
<keyword evidence="1" id="KW-0812">Transmembrane</keyword>
<name>A0ABU9UB44_9SPIR</name>
<dbReference type="EMBL" id="JBCHKQ010000001">
    <property type="protein sequence ID" value="MEM5947215.1"/>
    <property type="molecule type" value="Genomic_DNA"/>
</dbReference>
<gene>
    <name evidence="2" type="ORF">WKV44_01535</name>
</gene>
<evidence type="ECO:0000256" key="1">
    <source>
        <dbReference type="SAM" id="Phobius"/>
    </source>
</evidence>
<evidence type="ECO:0000313" key="2">
    <source>
        <dbReference type="EMBL" id="MEM5947215.1"/>
    </source>
</evidence>
<keyword evidence="3" id="KW-1185">Reference proteome</keyword>
<dbReference type="RefSeq" id="WP_420068665.1">
    <property type="nucleotide sequence ID" value="NZ_JBCHKQ010000001.1"/>
</dbReference>
<evidence type="ECO:0000313" key="3">
    <source>
        <dbReference type="Proteomes" id="UP001466331"/>
    </source>
</evidence>
<keyword evidence="1" id="KW-0472">Membrane</keyword>
<proteinExistence type="predicted"/>
<protein>
    <recommendedName>
        <fullName evidence="4">DUF218 domain-containing protein</fullName>
    </recommendedName>
</protein>
<dbReference type="Proteomes" id="UP001466331">
    <property type="component" value="Unassembled WGS sequence"/>
</dbReference>
<accession>A0ABU9UB44</accession>
<sequence length="235" mass="28171">MDILAEIFSHGKGWTKQKSLKEYFHNFSIMVYKKGAGFSMFFSLKREALLPFLIIFFIKYIGLIFYLPYTKQSLFSEHNINSPEVIIPLEGEYVVRHKKAVELVLSVYDNAFIFLPNLFYKPNIDYIEKIQAENRNIKIINAYGRIKSTYGDAKISYTYLKKTKIRKIIIITDWYHSWRAWNIFNKVFGDSFEIGLLFSREKPDNFNEREKIIMWQEYKKYVAFYFFSPIYDIFS</sequence>
<evidence type="ECO:0008006" key="4">
    <source>
        <dbReference type="Google" id="ProtNLM"/>
    </source>
</evidence>
<reference evidence="2 3" key="1">
    <citation type="submission" date="2024-03" db="EMBL/GenBank/DDBJ databases">
        <title>Ignisphaera cupida sp. nov., a hyperthermophilic hydrolytic archaeon from a hot spring of Kamchatka, and proposal of Ignisphaeraceae fam. nov.</title>
        <authorList>
            <person name="Podosokorskaya O.A."/>
            <person name="Elcheninov A.G."/>
            <person name="Maltseva A.I."/>
            <person name="Zayulina K.S."/>
            <person name="Novikov A."/>
            <person name="Merkel A.Y."/>
        </authorList>
    </citation>
    <scope>NUCLEOTIDE SEQUENCE [LARGE SCALE GENOMIC DNA]</scope>
    <source>
        <strain evidence="2 3">38H-sp</strain>
    </source>
</reference>
<comment type="caution">
    <text evidence="2">The sequence shown here is derived from an EMBL/GenBank/DDBJ whole genome shotgun (WGS) entry which is preliminary data.</text>
</comment>